<dbReference type="AlphaFoldDB" id="A0A5M3WQQ1"/>
<dbReference type="OrthoDB" id="3540094at2"/>
<sequence>MLDTPASEQVSEDRSAQDSAPSASRERVLWTVGATLLVLVMVALFLRGVSSSSGPGGRSVDGLPQQRPSPVYALSDALRAQLAIEVTTILEKSSPAQHHAHGHDFGDEYEKQELRVVCAVDPFGVEPVTATTREEVKTVYAQHMCAVDEFGDPWAKSIRVAGPLAVTLDKKEPVIEVPLSGEGYPEHVRELIPPYFLESAFSNYFDPDTLEKARDRFENGQKPPPVAIS</sequence>
<organism evidence="3 4">
    <name type="scientific">Acrocarpospora macrocephala</name>
    <dbReference type="NCBI Taxonomy" id="150177"/>
    <lineage>
        <taxon>Bacteria</taxon>
        <taxon>Bacillati</taxon>
        <taxon>Actinomycetota</taxon>
        <taxon>Actinomycetes</taxon>
        <taxon>Streptosporangiales</taxon>
        <taxon>Streptosporangiaceae</taxon>
        <taxon>Acrocarpospora</taxon>
    </lineage>
</organism>
<keyword evidence="2" id="KW-0812">Transmembrane</keyword>
<proteinExistence type="predicted"/>
<keyword evidence="2" id="KW-0472">Membrane</keyword>
<reference evidence="3 4" key="1">
    <citation type="submission" date="2019-10" db="EMBL/GenBank/DDBJ databases">
        <title>Whole genome shotgun sequence of Acrocarpospora macrocephala NBRC 16266.</title>
        <authorList>
            <person name="Ichikawa N."/>
            <person name="Kimura A."/>
            <person name="Kitahashi Y."/>
            <person name="Komaki H."/>
            <person name="Oguchi A."/>
        </authorList>
    </citation>
    <scope>NUCLEOTIDE SEQUENCE [LARGE SCALE GENOMIC DNA]</scope>
    <source>
        <strain evidence="3 4">NBRC 16266</strain>
    </source>
</reference>
<feature type="transmembrane region" description="Helical" evidence="2">
    <location>
        <begin position="28"/>
        <end position="49"/>
    </location>
</feature>
<keyword evidence="2" id="KW-1133">Transmembrane helix</keyword>
<comment type="caution">
    <text evidence="3">The sequence shown here is derived from an EMBL/GenBank/DDBJ whole genome shotgun (WGS) entry which is preliminary data.</text>
</comment>
<evidence type="ECO:0000256" key="2">
    <source>
        <dbReference type="SAM" id="Phobius"/>
    </source>
</evidence>
<evidence type="ECO:0000313" key="4">
    <source>
        <dbReference type="Proteomes" id="UP000331127"/>
    </source>
</evidence>
<dbReference type="EMBL" id="BLAE01000031">
    <property type="protein sequence ID" value="GES11625.1"/>
    <property type="molecule type" value="Genomic_DNA"/>
</dbReference>
<evidence type="ECO:0000256" key="1">
    <source>
        <dbReference type="SAM" id="MobiDB-lite"/>
    </source>
</evidence>
<dbReference type="RefSeq" id="WP_155356984.1">
    <property type="nucleotide sequence ID" value="NZ_BAAAHL010000001.1"/>
</dbReference>
<gene>
    <name evidence="3" type="ORF">Amac_052220</name>
</gene>
<dbReference type="Proteomes" id="UP000331127">
    <property type="component" value="Unassembled WGS sequence"/>
</dbReference>
<feature type="region of interest" description="Disordered" evidence="1">
    <location>
        <begin position="1"/>
        <end position="24"/>
    </location>
</feature>
<name>A0A5M3WQQ1_9ACTN</name>
<accession>A0A5M3WQQ1</accession>
<protein>
    <submittedName>
        <fullName evidence="3">Uncharacterized protein</fullName>
    </submittedName>
</protein>
<evidence type="ECO:0000313" key="3">
    <source>
        <dbReference type="EMBL" id="GES11625.1"/>
    </source>
</evidence>
<keyword evidence="4" id="KW-1185">Reference proteome</keyword>